<feature type="region of interest" description="Disordered" evidence="1">
    <location>
        <begin position="582"/>
        <end position="757"/>
    </location>
</feature>
<feature type="compositionally biased region" description="Polar residues" evidence="1">
    <location>
        <begin position="277"/>
        <end position="296"/>
    </location>
</feature>
<name>A0ABM4BLL7_HYDVU</name>
<feature type="compositionally biased region" description="Basic residues" evidence="1">
    <location>
        <begin position="668"/>
        <end position="684"/>
    </location>
</feature>
<feature type="compositionally biased region" description="Polar residues" evidence="1">
    <location>
        <begin position="588"/>
        <end position="604"/>
    </location>
</feature>
<evidence type="ECO:0000313" key="2">
    <source>
        <dbReference type="Proteomes" id="UP001652625"/>
    </source>
</evidence>
<keyword evidence="2" id="KW-1185">Reference proteome</keyword>
<proteinExistence type="predicted"/>
<dbReference type="GeneID" id="101240853"/>
<accession>A0ABM4BLL7</accession>
<dbReference type="Proteomes" id="UP001652625">
    <property type="component" value="Chromosome 03"/>
</dbReference>
<organism evidence="2 3">
    <name type="scientific">Hydra vulgaris</name>
    <name type="common">Hydra</name>
    <name type="synonym">Hydra attenuata</name>
    <dbReference type="NCBI Taxonomy" id="6087"/>
    <lineage>
        <taxon>Eukaryota</taxon>
        <taxon>Metazoa</taxon>
        <taxon>Cnidaria</taxon>
        <taxon>Hydrozoa</taxon>
        <taxon>Hydroidolina</taxon>
        <taxon>Anthoathecata</taxon>
        <taxon>Aplanulata</taxon>
        <taxon>Hydridae</taxon>
        <taxon>Hydra</taxon>
    </lineage>
</organism>
<reference evidence="3" key="1">
    <citation type="submission" date="2025-08" db="UniProtKB">
        <authorList>
            <consortium name="RefSeq"/>
        </authorList>
    </citation>
    <scope>IDENTIFICATION</scope>
</reference>
<feature type="region of interest" description="Disordered" evidence="1">
    <location>
        <begin position="487"/>
        <end position="542"/>
    </location>
</feature>
<dbReference type="RefSeq" id="XP_065649945.1">
    <property type="nucleotide sequence ID" value="XM_065793873.1"/>
</dbReference>
<feature type="compositionally biased region" description="Polar residues" evidence="1">
    <location>
        <begin position="444"/>
        <end position="458"/>
    </location>
</feature>
<evidence type="ECO:0000256" key="1">
    <source>
        <dbReference type="SAM" id="MobiDB-lite"/>
    </source>
</evidence>
<feature type="compositionally biased region" description="Basic and acidic residues" evidence="1">
    <location>
        <begin position="261"/>
        <end position="275"/>
    </location>
</feature>
<sequence length="864" mass="100033">MVKQIFILKKVFYDDDAIDAYSDQITHYNNNRAKYSHRKGRNEYRNRSWDSRIIEEMQRNDRKYIRSERSTHVRIPVEISYKKYNKAHKSKSTNVLKHCNEKDILPPRKNMWLYDELAFEKVPSSKFTDLSINHGNYSPVDRRLISSSNDDSYIRSGVSKNYVVNSNRSLKNYYYDKDDSFNEKFSTNGNARNSFNQNNFLNLPKPPDESLGNKLNSSFQSTDKINTTEYNFMNKGNEDKRRTEINTLEADDFVDNKIKHSSRKDRNETSKHFYKESLTNNNSTHRIKHYNTNVEPGSFNFRNENNAQKQSLSLDNKSLSLDNKNLMSQEKCYNNEDVDRDFFYSKNFNTVSSDSRQNDRLQQNCSKDDNFRYDSQQFDNSQNDNLQYSSRSQDNQWNEYQIESSESISNILFNQNKKQLNENIHDVNEKQDDLMYSVVSKPTSVYKSKRNSSLNKSQNKTEEEKINKNEISNANIYQDFNEEKKKNVQPRKYNVTWQNTPGYDSERKQSLETISEKSFQNQNPENEKSPKRFVSNIPGNSIDDNLDADENALHLRRIYGNESIPYSLSRSDENSIYISKTSIDKDGSTTNNNELNQKVPNSYQENKKISDENEVSKKLSKNSSGEEKKTSRKSSISAFFNFSKPRDSKDATSNGNESYDSKGSISKNSKRSSKSSIFSRKKSHDSKSSVSNDENLPDWKNQSFNGNKSGDSESSTFIGNKLREEGGTANSSTDDQSEHENSIDSNDECPEGRVLRNGRRESYRDLANRIKENTVYPTPTFSRFEVLPNTELSLCKLKPDHPPMFINRSCEQGIFVGDQGIQKDAVKSGAYAAIYCKNCKQFVNKECGPDCKGLDYQDSVGKRQ</sequence>
<feature type="region of interest" description="Disordered" evidence="1">
    <location>
        <begin position="444"/>
        <end position="465"/>
    </location>
</feature>
<feature type="region of interest" description="Disordered" evidence="1">
    <location>
        <begin position="261"/>
        <end position="296"/>
    </location>
</feature>
<protein>
    <submittedName>
        <fullName evidence="3">Uncharacterized protein DDB_G0283357 isoform X2</fullName>
    </submittedName>
</protein>
<evidence type="ECO:0000313" key="3">
    <source>
        <dbReference type="RefSeq" id="XP_065649945.1"/>
    </source>
</evidence>
<feature type="compositionally biased region" description="Polar residues" evidence="1">
    <location>
        <begin position="511"/>
        <end position="524"/>
    </location>
</feature>
<gene>
    <name evidence="3" type="primary">LOC101240853</name>
</gene>
<feature type="compositionally biased region" description="Polar residues" evidence="1">
    <location>
        <begin position="688"/>
        <end position="718"/>
    </location>
</feature>
<feature type="compositionally biased region" description="Basic and acidic residues" evidence="1">
    <location>
        <begin position="605"/>
        <end position="617"/>
    </location>
</feature>